<comment type="caution">
    <text evidence="1">The sequence shown here is derived from an EMBL/GenBank/DDBJ whole genome shotgun (WGS) entry which is preliminary data.</text>
</comment>
<evidence type="ECO:0000313" key="1">
    <source>
        <dbReference type="EMBL" id="GAA4694738.1"/>
    </source>
</evidence>
<protein>
    <submittedName>
        <fullName evidence="1">DUF559 domain-containing protein</fullName>
    </submittedName>
</protein>
<sequence length="330" mass="36991">MTVNPERPPAFLGASSNLPLDRPFTAAQAQQAGVDGRRLQRWREQGLVISPVRGAYHVTQLEDGLALRAACLRLTAPEDAVVTDHTAAWLHGAPMVLPANAHLEVPPVAIYLPPGRRLRSKLADSGERSLLAHEITVVDGIAVTSLVRTTCDLGRRRHPGQAFEAMCAMANVPELDLGAFRREVDSPRFHGYRWVRTLRAWAPHVVRGTQSSGECGLLRHWIDCSDLPYPSVQVPVPGPRGHTLYLDLGCPDLKYAAEYDGPRWHGPERWEHDLERRRWLEQHEGWEIDVFTAADVYGQQQTAPWRLREGVARARKRAGQRAWHGQDRVS</sequence>
<proteinExistence type="predicted"/>
<reference evidence="2" key="1">
    <citation type="journal article" date="2019" name="Int. J. Syst. Evol. Microbiol.">
        <title>The Global Catalogue of Microorganisms (GCM) 10K type strain sequencing project: providing services to taxonomists for standard genome sequencing and annotation.</title>
        <authorList>
            <consortium name="The Broad Institute Genomics Platform"/>
            <consortium name="The Broad Institute Genome Sequencing Center for Infectious Disease"/>
            <person name="Wu L."/>
            <person name="Ma J."/>
        </authorList>
    </citation>
    <scope>NUCLEOTIDE SEQUENCE [LARGE SCALE GENOMIC DNA]</scope>
    <source>
        <strain evidence="2">JCM 18127</strain>
    </source>
</reference>
<name>A0ABP8WW30_9ACTN</name>
<gene>
    <name evidence="1" type="ORF">GCM10023226_36270</name>
</gene>
<evidence type="ECO:0000313" key="2">
    <source>
        <dbReference type="Proteomes" id="UP001500621"/>
    </source>
</evidence>
<dbReference type="EMBL" id="BAABIM010000004">
    <property type="protein sequence ID" value="GAA4694738.1"/>
    <property type="molecule type" value="Genomic_DNA"/>
</dbReference>
<keyword evidence="2" id="KW-1185">Reference proteome</keyword>
<dbReference type="Gene3D" id="3.40.960.10">
    <property type="entry name" value="VSR Endonuclease"/>
    <property type="match status" value="1"/>
</dbReference>
<dbReference type="Proteomes" id="UP001500621">
    <property type="component" value="Unassembled WGS sequence"/>
</dbReference>
<accession>A0ABP8WW30</accession>
<organism evidence="1 2">
    <name type="scientific">Nocardioides nanhaiensis</name>
    <dbReference type="NCBI Taxonomy" id="1476871"/>
    <lineage>
        <taxon>Bacteria</taxon>
        <taxon>Bacillati</taxon>
        <taxon>Actinomycetota</taxon>
        <taxon>Actinomycetes</taxon>
        <taxon>Propionibacteriales</taxon>
        <taxon>Nocardioidaceae</taxon>
        <taxon>Nocardioides</taxon>
    </lineage>
</organism>